<comment type="similarity">
    <text evidence="8">Belongs to the polysaccharide lyase 9 family.</text>
</comment>
<dbReference type="GO" id="GO:0016837">
    <property type="term" value="F:carbon-oxygen lyase activity, acting on polysaccharides"/>
    <property type="evidence" value="ECO:0007669"/>
    <property type="project" value="TreeGrafter"/>
</dbReference>
<dbReference type="InterPro" id="IPR006626">
    <property type="entry name" value="PbH1"/>
</dbReference>
<reference evidence="10 11" key="1">
    <citation type="submission" date="2019-03" db="EMBL/GenBank/DDBJ databases">
        <title>Genomic Encyclopedia of Type Strains, Phase IV (KMG-IV): sequencing the most valuable type-strain genomes for metagenomic binning, comparative biology and taxonomic classification.</title>
        <authorList>
            <person name="Goeker M."/>
        </authorList>
    </citation>
    <scope>NUCLEOTIDE SEQUENCE [LARGE SCALE GENOMIC DNA]</scope>
    <source>
        <strain evidence="10 11">DSM 24176</strain>
    </source>
</reference>
<dbReference type="PANTHER" id="PTHR40088">
    <property type="entry name" value="PECTATE LYASE (EUROFUNG)"/>
    <property type="match status" value="1"/>
</dbReference>
<dbReference type="Gene3D" id="2.160.20.10">
    <property type="entry name" value="Single-stranded right-handed beta-helix, Pectin lyase-like"/>
    <property type="match status" value="1"/>
</dbReference>
<dbReference type="InterPro" id="IPR012334">
    <property type="entry name" value="Pectin_lyas_fold"/>
</dbReference>
<keyword evidence="3" id="KW-0964">Secreted</keyword>
<sequence>MKKGISFITTLALILTLLLGINTSYITTASSQIFNDNYSGATSSNLFTTSYKTLPNDVSKPMYIRTGGSISAGSNSVTLSGGRMTIGALSGSSTSSSSTPGGVFDLSQDYRIIINVANTSGNSSKNFQVYVDNNTTSQGNSIHGGASKVYEESIGNISSGNIVIEPNVGTSNSFIQVRTESDVNVTINEITIEYLDDSAPPTDPPPVDPPTDPMDIIYVEPNAPSNGEGTLNNPMAFVEALNHVAPGGVIYMRGGSYHYDHQVTIEYGNNGQEGAMKSIIAYNNEKPILDFSSQPYNSSTPSVNPRGLQLDGNYWHIVDVEFYGSADNGLFISGNNNIIERCIANANRDTGIQLGRRNSSLDHINDWPSHNLILNTTAFNNADPDNYGDADGFAAKLTIGEGNVFDGCIAYNNVDDGWDLFTKTDTGPIGSVIIRNSVAFNNGETTDGRFSGNSSGNGFKLGGSNMAVDHLVENSVAFNNKAHGFTDNSNPGQITLINCTSFNNSTDKPRSKSNFDLARHSSSNNIFINLLSYAEEDDTIASDKFRGTGISNVFFNSHRYYRIDEEMYIDSNSGVTRGTEIPKPDPSEFKSLTPPISDLYNIHETLRNSDGTINMGDFLELSNDSQFKGIGVDGQDLGATFN</sequence>
<dbReference type="AlphaFoldDB" id="A0A4R1MJ94"/>
<evidence type="ECO:0000256" key="2">
    <source>
        <dbReference type="ARBA" id="ARBA00004613"/>
    </source>
</evidence>
<dbReference type="Proteomes" id="UP000294545">
    <property type="component" value="Unassembled WGS sequence"/>
</dbReference>
<dbReference type="SMART" id="SM00710">
    <property type="entry name" value="PbH1"/>
    <property type="match status" value="7"/>
</dbReference>
<evidence type="ECO:0000256" key="5">
    <source>
        <dbReference type="ARBA" id="ARBA00022729"/>
    </source>
</evidence>
<dbReference type="InterPro" id="IPR053868">
    <property type="entry name" value="Pel9A-like_beta_helix"/>
</dbReference>
<feature type="domain" description="Pel9A-like right handed beta-helix region" evidence="9">
    <location>
        <begin position="368"/>
        <end position="507"/>
    </location>
</feature>
<name>A0A4R1MJ94_9FIRM</name>
<dbReference type="GO" id="GO:0005576">
    <property type="term" value="C:extracellular region"/>
    <property type="evidence" value="ECO:0007669"/>
    <property type="project" value="UniProtKB-SubCell"/>
</dbReference>
<dbReference type="EMBL" id="SMGQ01000013">
    <property type="protein sequence ID" value="TCK92848.1"/>
    <property type="molecule type" value="Genomic_DNA"/>
</dbReference>
<keyword evidence="7 10" id="KW-0456">Lyase</keyword>
<keyword evidence="4" id="KW-0479">Metal-binding</keyword>
<dbReference type="InterPro" id="IPR052052">
    <property type="entry name" value="Polysaccharide_Lyase_9"/>
</dbReference>
<keyword evidence="5" id="KW-0732">Signal</keyword>
<keyword evidence="11" id="KW-1185">Reference proteome</keyword>
<dbReference type="Pfam" id="PF22842">
    <property type="entry name" value="Pel9A-like_beta_helix"/>
    <property type="match status" value="1"/>
</dbReference>
<keyword evidence="6" id="KW-0106">Calcium</keyword>
<evidence type="ECO:0000313" key="10">
    <source>
        <dbReference type="EMBL" id="TCK92848.1"/>
    </source>
</evidence>
<comment type="subcellular location">
    <subcellularLocation>
        <location evidence="2">Secreted</location>
    </subcellularLocation>
</comment>
<organism evidence="10 11">
    <name type="scientific">Natranaerovirga hydrolytica</name>
    <dbReference type="NCBI Taxonomy" id="680378"/>
    <lineage>
        <taxon>Bacteria</taxon>
        <taxon>Bacillati</taxon>
        <taxon>Bacillota</taxon>
        <taxon>Clostridia</taxon>
        <taxon>Lachnospirales</taxon>
        <taxon>Natranaerovirgaceae</taxon>
        <taxon>Natranaerovirga</taxon>
    </lineage>
</organism>
<evidence type="ECO:0000256" key="8">
    <source>
        <dbReference type="ARBA" id="ARBA00038263"/>
    </source>
</evidence>
<proteinExistence type="inferred from homology"/>
<comment type="caution">
    <text evidence="10">The sequence shown here is derived from an EMBL/GenBank/DDBJ whole genome shotgun (WGS) entry which is preliminary data.</text>
</comment>
<evidence type="ECO:0000256" key="4">
    <source>
        <dbReference type="ARBA" id="ARBA00022723"/>
    </source>
</evidence>
<dbReference type="GO" id="GO:0046872">
    <property type="term" value="F:metal ion binding"/>
    <property type="evidence" value="ECO:0007669"/>
    <property type="project" value="UniProtKB-KW"/>
</dbReference>
<evidence type="ECO:0000256" key="7">
    <source>
        <dbReference type="ARBA" id="ARBA00023239"/>
    </source>
</evidence>
<evidence type="ECO:0000256" key="3">
    <source>
        <dbReference type="ARBA" id="ARBA00022525"/>
    </source>
</evidence>
<evidence type="ECO:0000256" key="1">
    <source>
        <dbReference type="ARBA" id="ARBA00001913"/>
    </source>
</evidence>
<gene>
    <name evidence="10" type="ORF">EDC19_2004</name>
</gene>
<evidence type="ECO:0000313" key="11">
    <source>
        <dbReference type="Proteomes" id="UP000294545"/>
    </source>
</evidence>
<dbReference type="PANTHER" id="PTHR40088:SF1">
    <property type="entry name" value="PECTATE LYASE PEL9"/>
    <property type="match status" value="1"/>
</dbReference>
<dbReference type="SUPFAM" id="SSF51126">
    <property type="entry name" value="Pectin lyase-like"/>
    <property type="match status" value="1"/>
</dbReference>
<comment type="cofactor">
    <cofactor evidence="1">
        <name>Ca(2+)</name>
        <dbReference type="ChEBI" id="CHEBI:29108"/>
    </cofactor>
</comment>
<evidence type="ECO:0000259" key="9">
    <source>
        <dbReference type="Pfam" id="PF22842"/>
    </source>
</evidence>
<dbReference type="RefSeq" id="WP_207668982.1">
    <property type="nucleotide sequence ID" value="NZ_SMGQ01000013.1"/>
</dbReference>
<protein>
    <submittedName>
        <fullName evidence="10">Parallel beta helix pectate lyase-like protein</fullName>
    </submittedName>
</protein>
<dbReference type="InterPro" id="IPR011050">
    <property type="entry name" value="Pectin_lyase_fold/virulence"/>
</dbReference>
<evidence type="ECO:0000256" key="6">
    <source>
        <dbReference type="ARBA" id="ARBA00022837"/>
    </source>
</evidence>
<accession>A0A4R1MJ94</accession>